<proteinExistence type="predicted"/>
<organism evidence="1 2">
    <name type="scientific">Flavobacterium collinsii</name>
    <dbReference type="NCBI Taxonomy" id="1114861"/>
    <lineage>
        <taxon>Bacteria</taxon>
        <taxon>Pseudomonadati</taxon>
        <taxon>Bacteroidota</taxon>
        <taxon>Flavobacteriia</taxon>
        <taxon>Flavobacteriales</taxon>
        <taxon>Flavobacteriaceae</taxon>
        <taxon>Flavobacterium</taxon>
    </lineage>
</organism>
<keyword evidence="2" id="KW-1185">Reference proteome</keyword>
<evidence type="ECO:0000313" key="1">
    <source>
        <dbReference type="EMBL" id="CAA9202997.1"/>
    </source>
</evidence>
<protein>
    <recommendedName>
        <fullName evidence="3">Natural product</fullName>
    </recommendedName>
</protein>
<dbReference type="Proteomes" id="UP000474567">
    <property type="component" value="Unassembled WGS sequence"/>
</dbReference>
<evidence type="ECO:0000313" key="2">
    <source>
        <dbReference type="Proteomes" id="UP000474567"/>
    </source>
</evidence>
<sequence length="56" mass="6337">MKKKLIVDLVLRKEVVTKLNLEKIKGGQYAEEDTYTHKQSPMTSCNGTCKTVPVNQ</sequence>
<gene>
    <name evidence="1" type="ORF">FLACOL7796_04556</name>
</gene>
<dbReference type="RefSeq" id="WP_173968346.1">
    <property type="nucleotide sequence ID" value="NZ_BOVI01000002.1"/>
</dbReference>
<accession>A0ABN7ES80</accession>
<comment type="caution">
    <text evidence="1">The sequence shown here is derived from an EMBL/GenBank/DDBJ whole genome shotgun (WGS) entry which is preliminary data.</text>
</comment>
<evidence type="ECO:0008006" key="3">
    <source>
        <dbReference type="Google" id="ProtNLM"/>
    </source>
</evidence>
<dbReference type="EMBL" id="CADCST010000157">
    <property type="protein sequence ID" value="CAA9202997.1"/>
    <property type="molecule type" value="Genomic_DNA"/>
</dbReference>
<reference evidence="1 2" key="1">
    <citation type="submission" date="2020-02" db="EMBL/GenBank/DDBJ databases">
        <authorList>
            <person name="Criscuolo A."/>
        </authorList>
    </citation>
    <scope>NUCLEOTIDE SEQUENCE [LARGE SCALE GENOMIC DNA]</scope>
    <source>
        <strain evidence="1">CECT7796</strain>
    </source>
</reference>
<name>A0ABN7ES80_9FLAO</name>